<dbReference type="AlphaFoldDB" id="A0A6Z2PCJ7"/>
<dbReference type="InterPro" id="IPR003500">
    <property type="entry name" value="RpiB_LacA_LacB"/>
</dbReference>
<name>A0A6Z2PCJ7_LISMN</name>
<dbReference type="NCBIfam" id="TIGR01120">
    <property type="entry name" value="rpiB"/>
    <property type="match status" value="1"/>
</dbReference>
<evidence type="ECO:0000313" key="4">
    <source>
        <dbReference type="EMBL" id="EAG9352936.1"/>
    </source>
</evidence>
<dbReference type="GO" id="GO:0005975">
    <property type="term" value="P:carbohydrate metabolic process"/>
    <property type="evidence" value="ECO:0007669"/>
    <property type="project" value="InterPro"/>
</dbReference>
<comment type="caution">
    <text evidence="4">The sequence shown here is derived from an EMBL/GenBank/DDBJ whole genome shotgun (WGS) entry which is preliminary data.</text>
</comment>
<protein>
    <submittedName>
        <fullName evidence="4">Ribose 5-phosphate isomerase B</fullName>
        <ecNumber evidence="4">5.3.1.6</ecNumber>
    </submittedName>
</protein>
<keyword evidence="2 4" id="KW-0413">Isomerase</keyword>
<reference evidence="4 5" key="2">
    <citation type="submission" date="2019-04" db="EMBL/GenBank/DDBJ databases">
        <authorList>
            <consortium name="GenomeTrakr network: Whole genome sequencing for foodborne pathogen traceback"/>
        </authorList>
    </citation>
    <scope>NUCLEOTIDE SEQUENCE [LARGE SCALE GENOMIC DNA]</scope>
    <source>
        <strain evidence="4 5">CFSAN072502</strain>
    </source>
</reference>
<dbReference type="EC" id="5.3.1.6" evidence="4"/>
<dbReference type="InterPro" id="IPR004785">
    <property type="entry name" value="RpiB"/>
</dbReference>
<evidence type="ECO:0000313" key="3">
    <source>
        <dbReference type="EMBL" id="EAG4184374.1"/>
    </source>
</evidence>
<gene>
    <name evidence="4" type="primary">rpiB</name>
    <name evidence="3" type="ORF">CAC64_08630</name>
    <name evidence="4" type="ORF">CW895_03730</name>
</gene>
<dbReference type="Gene3D" id="3.40.1400.10">
    <property type="entry name" value="Sugar-phosphate isomerase, RpiB/LacA/LacB"/>
    <property type="match status" value="1"/>
</dbReference>
<evidence type="ECO:0000313" key="6">
    <source>
        <dbReference type="Proteomes" id="UP000531172"/>
    </source>
</evidence>
<dbReference type="Proteomes" id="UP000531172">
    <property type="component" value="Unassembled WGS sequence"/>
</dbReference>
<dbReference type="RefSeq" id="WP_070034399.1">
    <property type="nucleotide sequence ID" value="NZ_CP090057.1"/>
</dbReference>
<dbReference type="PIRSF" id="PIRSF005384">
    <property type="entry name" value="RpiB_LacA_B"/>
    <property type="match status" value="1"/>
</dbReference>
<dbReference type="InterPro" id="IPR051812">
    <property type="entry name" value="SPI_LacAB/RpiB"/>
</dbReference>
<dbReference type="SUPFAM" id="SSF89623">
    <property type="entry name" value="Ribose/Galactose isomerase RpiB/AlsB"/>
    <property type="match status" value="1"/>
</dbReference>
<dbReference type="Proteomes" id="UP000524387">
    <property type="component" value="Unassembled WGS sequence"/>
</dbReference>
<comment type="similarity">
    <text evidence="1">Belongs to the LacAB/RpiB family.</text>
</comment>
<reference evidence="3 6" key="1">
    <citation type="submission" date="2018-06" db="EMBL/GenBank/DDBJ databases">
        <authorList>
            <consortium name="PulseNet: The National Subtyping Network for Foodborne Disease Surveillance"/>
            <person name="Tarr C.L."/>
            <person name="Trees E."/>
            <person name="Katz L.S."/>
            <person name="Carleton-Romer H.A."/>
            <person name="Stroika S."/>
            <person name="Kucerova Z."/>
            <person name="Roache K.F."/>
            <person name="Sabol A.L."/>
            <person name="Besser J."/>
            <person name="Gerner-Smidt P."/>
        </authorList>
    </citation>
    <scope>NUCLEOTIDE SEQUENCE [LARGE SCALE GENOMIC DNA]</scope>
    <source>
        <strain evidence="3 6">PNUSAL003001</strain>
    </source>
</reference>
<dbReference type="GO" id="GO:0004751">
    <property type="term" value="F:ribose-5-phosphate isomerase activity"/>
    <property type="evidence" value="ECO:0007669"/>
    <property type="project" value="UniProtKB-EC"/>
</dbReference>
<organism evidence="4 5">
    <name type="scientific">Listeria monocytogenes</name>
    <dbReference type="NCBI Taxonomy" id="1639"/>
    <lineage>
        <taxon>Bacteria</taxon>
        <taxon>Bacillati</taxon>
        <taxon>Bacillota</taxon>
        <taxon>Bacilli</taxon>
        <taxon>Bacillales</taxon>
        <taxon>Listeriaceae</taxon>
        <taxon>Listeria</taxon>
    </lineage>
</organism>
<dbReference type="InterPro" id="IPR036569">
    <property type="entry name" value="RpiB_LacA_LacB_sf"/>
</dbReference>
<proteinExistence type="inferred from homology"/>
<sequence length="148" mass="16350">MKIAIGCDEMGYELKQTLIARLKEKNIEFTDFGSFEDEKVLYPSIAEKVALEVKNNDFDRGILICGTGIGMAITANKIHGIRAAQIHDSYSAERARKSNDAHIMTMGALVIGPSLAVSLLDIWLDSDFSGGRSQAKVDLMEEIDQKNR</sequence>
<dbReference type="EMBL" id="AABBWO010000004">
    <property type="protein sequence ID" value="EAG4184374.1"/>
    <property type="molecule type" value="Genomic_DNA"/>
</dbReference>
<dbReference type="Pfam" id="PF02502">
    <property type="entry name" value="LacAB_rpiB"/>
    <property type="match status" value="1"/>
</dbReference>
<evidence type="ECO:0000256" key="1">
    <source>
        <dbReference type="ARBA" id="ARBA00008754"/>
    </source>
</evidence>
<evidence type="ECO:0000256" key="2">
    <source>
        <dbReference type="ARBA" id="ARBA00023235"/>
    </source>
</evidence>
<evidence type="ECO:0000313" key="5">
    <source>
        <dbReference type="Proteomes" id="UP000524387"/>
    </source>
</evidence>
<dbReference type="PANTHER" id="PTHR43732">
    <property type="entry name" value="RIBOSE 5-PHOSPHATE ISOMERASE-RELATED"/>
    <property type="match status" value="1"/>
</dbReference>
<dbReference type="EMBL" id="AABEKN010000001">
    <property type="protein sequence ID" value="EAG9352936.1"/>
    <property type="molecule type" value="Genomic_DNA"/>
</dbReference>
<dbReference type="NCBIfam" id="TIGR00689">
    <property type="entry name" value="rpiB_lacA_lacB"/>
    <property type="match status" value="1"/>
</dbReference>
<accession>A0A6Z2PCJ7</accession>
<dbReference type="NCBIfam" id="NF004051">
    <property type="entry name" value="PRK05571.1"/>
    <property type="match status" value="1"/>
</dbReference>
<dbReference type="PANTHER" id="PTHR43732:SF1">
    <property type="entry name" value="RIBOSE 5-PHOSPHATE ISOMERASE"/>
    <property type="match status" value="1"/>
</dbReference>